<dbReference type="PANTHER" id="PTHR23199:SF13">
    <property type="entry name" value="PROTEIN SPAETZLE 3"/>
    <property type="match status" value="1"/>
</dbReference>
<evidence type="ECO:0000256" key="2">
    <source>
        <dbReference type="ARBA" id="ARBA00023157"/>
    </source>
</evidence>
<dbReference type="GO" id="GO:0005121">
    <property type="term" value="F:Toll binding"/>
    <property type="evidence" value="ECO:0007669"/>
    <property type="project" value="TreeGrafter"/>
</dbReference>
<evidence type="ECO:0000259" key="5">
    <source>
        <dbReference type="Pfam" id="PF16077"/>
    </source>
</evidence>
<keyword evidence="3" id="KW-0325">Glycoprotein</keyword>
<dbReference type="InterPro" id="IPR032104">
    <property type="entry name" value="Spaetzle"/>
</dbReference>
<dbReference type="InterPro" id="IPR052444">
    <property type="entry name" value="Spz/Toll_ligand-like"/>
</dbReference>
<feature type="chain" id="PRO_5006829078" description="Spaetzle domain-containing protein" evidence="4">
    <location>
        <begin position="24"/>
        <end position="196"/>
    </location>
</feature>
<dbReference type="Pfam" id="PF16077">
    <property type="entry name" value="Spaetzle"/>
    <property type="match status" value="1"/>
</dbReference>
<dbReference type="PANTHER" id="PTHR23199">
    <property type="entry name" value="NEUROTROPHIN 1-RELATED"/>
    <property type="match status" value="1"/>
</dbReference>
<dbReference type="Gene3D" id="2.10.90.10">
    <property type="entry name" value="Cystine-knot cytokines"/>
    <property type="match status" value="1"/>
</dbReference>
<sequence length="196" mass="22404">MSFSGRYIMTLLIMLAYLHLMFSSPICSTNGYHPRDYSQVQLKLFLPGPQYCPETGRTVCRDVAYYPEDRIFLVLSKTKAQGFNLSSVFFDEREGDAQPNMAQLPNWPSRAPHQPTSVHHDYVVPEYSTWSKSRIGKRNEDSEQACATKTMFVPPRAALNDKSQWKYVVNLSNRNSRFKQIVRVEICAFLGSACSS</sequence>
<name>A0A0U1S630_ISOMC</name>
<dbReference type="SUPFAM" id="SSF57501">
    <property type="entry name" value="Cystine-knot cytokines"/>
    <property type="match status" value="1"/>
</dbReference>
<reference evidence="6" key="1">
    <citation type="submission" date="2007-10" db="EMBL/GenBank/DDBJ databases">
        <title>Classification and functional annotation of ESTs from venom glands of Isometrus maculatus.</title>
        <authorList>
            <person name="Li W."/>
            <person name="Ma Y."/>
            <person name="Zhao R."/>
            <person name="Cao Z."/>
        </authorList>
    </citation>
    <scope>NUCLEOTIDE SEQUENCE</scope>
    <source>
        <tissue evidence="6">Venom gland</tissue>
    </source>
</reference>
<organism evidence="6">
    <name type="scientific">Isometrus maculatus</name>
    <name type="common">Lesser brown scorpion</name>
    <name type="synonym">Scorpio maculatus</name>
    <dbReference type="NCBI Taxonomy" id="497827"/>
    <lineage>
        <taxon>Eukaryota</taxon>
        <taxon>Metazoa</taxon>
        <taxon>Ecdysozoa</taxon>
        <taxon>Arthropoda</taxon>
        <taxon>Chelicerata</taxon>
        <taxon>Arachnida</taxon>
        <taxon>Scorpiones</taxon>
        <taxon>Buthida</taxon>
        <taxon>Buthoidea</taxon>
        <taxon>Buthidae</taxon>
        <taxon>Isometrus</taxon>
    </lineage>
</organism>
<feature type="domain" description="Spaetzle" evidence="5">
    <location>
        <begin position="144"/>
        <end position="195"/>
    </location>
</feature>
<keyword evidence="1 4" id="KW-0732">Signal</keyword>
<dbReference type="GO" id="GO:0045087">
    <property type="term" value="P:innate immune response"/>
    <property type="evidence" value="ECO:0007669"/>
    <property type="project" value="TreeGrafter"/>
</dbReference>
<dbReference type="AlphaFoldDB" id="A0A0U1S630"/>
<evidence type="ECO:0000256" key="3">
    <source>
        <dbReference type="ARBA" id="ARBA00023180"/>
    </source>
</evidence>
<evidence type="ECO:0000256" key="1">
    <source>
        <dbReference type="ARBA" id="ARBA00022729"/>
    </source>
</evidence>
<evidence type="ECO:0000313" key="6">
    <source>
        <dbReference type="EMBL" id="ACD11929.1"/>
    </source>
</evidence>
<dbReference type="GO" id="GO:0008083">
    <property type="term" value="F:growth factor activity"/>
    <property type="evidence" value="ECO:0007669"/>
    <property type="project" value="TreeGrafter"/>
</dbReference>
<accession>A0A0U1S630</accession>
<feature type="non-terminal residue" evidence="6">
    <location>
        <position position="196"/>
    </location>
</feature>
<evidence type="ECO:0000256" key="4">
    <source>
        <dbReference type="SAM" id="SignalP"/>
    </source>
</evidence>
<keyword evidence="2" id="KW-1015">Disulfide bond</keyword>
<dbReference type="InterPro" id="IPR029034">
    <property type="entry name" value="Cystine-knot_cytokine"/>
</dbReference>
<dbReference type="GO" id="GO:0021556">
    <property type="term" value="P:central nervous system formation"/>
    <property type="evidence" value="ECO:0007669"/>
    <property type="project" value="TreeGrafter"/>
</dbReference>
<dbReference type="GO" id="GO:0005615">
    <property type="term" value="C:extracellular space"/>
    <property type="evidence" value="ECO:0007669"/>
    <property type="project" value="UniProtKB-ARBA"/>
</dbReference>
<dbReference type="EMBL" id="EU252358">
    <property type="protein sequence ID" value="ACD11929.1"/>
    <property type="molecule type" value="mRNA"/>
</dbReference>
<proteinExistence type="evidence at transcript level"/>
<protein>
    <recommendedName>
        <fullName evidence="5">Spaetzle domain-containing protein</fullName>
    </recommendedName>
</protein>
<feature type="signal peptide" evidence="4">
    <location>
        <begin position="1"/>
        <end position="23"/>
    </location>
</feature>